<dbReference type="EMBL" id="JAAVMX010000009">
    <property type="protein sequence ID" value="KAF4504660.1"/>
    <property type="molecule type" value="Genomic_DNA"/>
</dbReference>
<dbReference type="PANTHER" id="PTHR21212">
    <property type="entry name" value="BERNARDINELLI-SEIP CONGENITAL LIPODYSTROPHY 2 HOMOLOG BSCL2 PROTEIN"/>
    <property type="match status" value="1"/>
</dbReference>
<proteinExistence type="predicted"/>
<feature type="compositionally biased region" description="Basic and acidic residues" evidence="7">
    <location>
        <begin position="311"/>
        <end position="328"/>
    </location>
</feature>
<dbReference type="Pfam" id="PF06775">
    <property type="entry name" value="Seipin"/>
    <property type="match status" value="1"/>
</dbReference>
<keyword evidence="2 8" id="KW-0812">Transmembrane</keyword>
<keyword evidence="3" id="KW-0256">Endoplasmic reticulum</keyword>
<dbReference type="GO" id="GO:0005789">
    <property type="term" value="C:endoplasmic reticulum membrane"/>
    <property type="evidence" value="ECO:0007669"/>
    <property type="project" value="UniProtKB-SubCell"/>
</dbReference>
<evidence type="ECO:0000256" key="8">
    <source>
        <dbReference type="SAM" id="Phobius"/>
    </source>
</evidence>
<evidence type="ECO:0000256" key="4">
    <source>
        <dbReference type="ARBA" id="ARBA00022989"/>
    </source>
</evidence>
<reference evidence="9 10" key="1">
    <citation type="journal article" date="2020" name="Genome Biol. Evol.">
        <title>A new high-quality draft genome assembly of the Chinese cordyceps Ophiocordyceps sinensis.</title>
        <authorList>
            <person name="Shu R."/>
            <person name="Zhang J."/>
            <person name="Meng Q."/>
            <person name="Zhang H."/>
            <person name="Zhou G."/>
            <person name="Li M."/>
            <person name="Wu P."/>
            <person name="Zhao Y."/>
            <person name="Chen C."/>
            <person name="Qin Q."/>
        </authorList>
    </citation>
    <scope>NUCLEOTIDE SEQUENCE [LARGE SCALE GENOMIC DNA]</scope>
    <source>
        <strain evidence="9 10">IOZ07</strain>
    </source>
</reference>
<name>A0A8H4LS69_9HYPO</name>
<dbReference type="PANTHER" id="PTHR21212:SF0">
    <property type="entry name" value="SEIPIN"/>
    <property type="match status" value="1"/>
</dbReference>
<keyword evidence="6 8" id="KW-0472">Membrane</keyword>
<comment type="caution">
    <text evidence="9">The sequence shown here is derived from an EMBL/GenBank/DDBJ whole genome shotgun (WGS) entry which is preliminary data.</text>
</comment>
<evidence type="ECO:0000313" key="9">
    <source>
        <dbReference type="EMBL" id="KAF4504660.1"/>
    </source>
</evidence>
<dbReference type="OrthoDB" id="3990054at2759"/>
<comment type="subcellular location">
    <subcellularLocation>
        <location evidence="1">Endoplasmic reticulum membrane</location>
        <topology evidence="1">Multi-pass membrane protein</topology>
    </subcellularLocation>
</comment>
<sequence>METLQETMRVATSKPVQRAAINTALLASGAISLFCLAAIATGLFFQNFVPDHLVTIPVHLQYGSGPHPYGLSSLTRPPMMKTQQEYDVSVVISMPRSPANVERGNFMVALHLLASEASAELEADAHVFANVHDQFGAHQVVFSSRRPALVPYMDPMVSVAKRLVLLLYHLLFPSSQVCKMTVILAERLAFPKASLLPASAYVEIEAGQDIQIYGAALTMTAQLRGLRWLMFYYRLPTYMAFTVVFWACEVMFMGLAWAVWIAATGVRGATDPRARKGRRALGGNQVDDEGSKNESSDHPYSFPTYGKQPPLKHEPEVKAEHEEERGRQLVDIPAAGAEADDEDELHDDDDDGSYKWRYDSGLGTSYSERGSDSTRRRPSRNMSGHEEGAQRR</sequence>
<feature type="compositionally biased region" description="Acidic residues" evidence="7">
    <location>
        <begin position="338"/>
        <end position="351"/>
    </location>
</feature>
<dbReference type="AlphaFoldDB" id="A0A8H4LS69"/>
<dbReference type="Proteomes" id="UP000557566">
    <property type="component" value="Unassembled WGS sequence"/>
</dbReference>
<keyword evidence="4 8" id="KW-1133">Transmembrane helix</keyword>
<evidence type="ECO:0000256" key="2">
    <source>
        <dbReference type="ARBA" id="ARBA00022692"/>
    </source>
</evidence>
<feature type="compositionally biased region" description="Basic and acidic residues" evidence="7">
    <location>
        <begin position="383"/>
        <end position="392"/>
    </location>
</feature>
<evidence type="ECO:0000313" key="10">
    <source>
        <dbReference type="Proteomes" id="UP000557566"/>
    </source>
</evidence>
<evidence type="ECO:0000256" key="7">
    <source>
        <dbReference type="SAM" id="MobiDB-lite"/>
    </source>
</evidence>
<feature type="transmembrane region" description="Helical" evidence="8">
    <location>
        <begin position="238"/>
        <end position="266"/>
    </location>
</feature>
<keyword evidence="5" id="KW-0443">Lipid metabolism</keyword>
<evidence type="ECO:0008006" key="11">
    <source>
        <dbReference type="Google" id="ProtNLM"/>
    </source>
</evidence>
<evidence type="ECO:0000256" key="3">
    <source>
        <dbReference type="ARBA" id="ARBA00022824"/>
    </source>
</evidence>
<organism evidence="9 10">
    <name type="scientific">Ophiocordyceps sinensis</name>
    <dbReference type="NCBI Taxonomy" id="72228"/>
    <lineage>
        <taxon>Eukaryota</taxon>
        <taxon>Fungi</taxon>
        <taxon>Dikarya</taxon>
        <taxon>Ascomycota</taxon>
        <taxon>Pezizomycotina</taxon>
        <taxon>Sordariomycetes</taxon>
        <taxon>Hypocreomycetidae</taxon>
        <taxon>Hypocreales</taxon>
        <taxon>Ophiocordycipitaceae</taxon>
        <taxon>Ophiocordyceps</taxon>
    </lineage>
</organism>
<keyword evidence="10" id="KW-1185">Reference proteome</keyword>
<gene>
    <name evidence="9" type="ORF">G6O67_008085</name>
</gene>
<dbReference type="GO" id="GO:0140042">
    <property type="term" value="P:lipid droplet formation"/>
    <property type="evidence" value="ECO:0007669"/>
    <property type="project" value="UniProtKB-ARBA"/>
</dbReference>
<evidence type="ECO:0000256" key="1">
    <source>
        <dbReference type="ARBA" id="ARBA00004477"/>
    </source>
</evidence>
<feature type="transmembrane region" description="Helical" evidence="8">
    <location>
        <begin position="20"/>
        <end position="45"/>
    </location>
</feature>
<evidence type="ECO:0000256" key="6">
    <source>
        <dbReference type="ARBA" id="ARBA00023136"/>
    </source>
</evidence>
<evidence type="ECO:0000256" key="5">
    <source>
        <dbReference type="ARBA" id="ARBA00023098"/>
    </source>
</evidence>
<protein>
    <recommendedName>
        <fullName evidence="11">Tubulin-tyrosine ligase</fullName>
    </recommendedName>
</protein>
<dbReference type="GO" id="GO:0006629">
    <property type="term" value="P:lipid metabolic process"/>
    <property type="evidence" value="ECO:0007669"/>
    <property type="project" value="UniProtKB-KW"/>
</dbReference>
<dbReference type="InterPro" id="IPR009617">
    <property type="entry name" value="Seipin"/>
</dbReference>
<accession>A0A8H4LS69</accession>
<dbReference type="CDD" id="cd23995">
    <property type="entry name" value="Seipin_BSCL2_like"/>
    <property type="match status" value="1"/>
</dbReference>
<feature type="region of interest" description="Disordered" evidence="7">
    <location>
        <begin position="272"/>
        <end position="392"/>
    </location>
</feature>